<dbReference type="OrthoDB" id="9762614at2"/>
<dbReference type="InterPro" id="IPR010819">
    <property type="entry name" value="AGE/CE"/>
</dbReference>
<evidence type="ECO:0000313" key="5">
    <source>
        <dbReference type="Proteomes" id="UP000002033"/>
    </source>
</evidence>
<sequence length="678" mass="74484">MSENRLQYETSPYLLQHKDNPVHWWAWGPEALAEAKRTGKPILLSVGYAACHWCHVMAHESFEDPGTAEVMNEFFINIKVDREERPDIDAIYMGALHQLGEQGGWPLTMFLDSDAKPFWGGTYFPREARYGRPAFVTVLLRIAEAYANQRDDVRNNTEALLAALKTAPGDNAPRQPRPATEDVAAAISRAVDREYGGLSGAPKFPQWSIFWLLWRVGIRDDNADAKNGVITTLRHICQGGIYDHLGGGFSRYSVDEYWLVPHFEKMLYDNALLIDLMTEVWRETQDPLFKTRVAETIAWIEREMIGEAGGFAASLDADSEGEEGKFYVWNADEIEDVLGAEDAAFFSRVYGVVPGGNFEGHTILNRLGSLAFLSEEDEARLTSLRAKLLERRASRIRPGWDDKILADWNGLAIAAISRAAIVLEQPAWLALAERAFSAITTKLAASDGRLFHAYRSGLAKAPATASDYANMTWAAIRLFTATGSERYLDQAQQWTRILDKHYWDEDRGGYFTAADDTLDVVVRLKSATDDAAPNANAIQLSNLIALAALTGDAAYDDRARRLSQAFASAVAHTPISHCALLAAELDADRVVQVAIQAPPGPCDLRGELQRLSIPGALEFVGLSEAQSGQSSLFGGKSMIDGKSTAYVCVGPVCSAPIQEPEKLRQALLGARTGAGVAA</sequence>
<dbReference type="EMBL" id="CP002083">
    <property type="protein sequence ID" value="ADJ25072.1"/>
    <property type="molecule type" value="Genomic_DNA"/>
</dbReference>
<dbReference type="InterPro" id="IPR024705">
    <property type="entry name" value="Ssp411"/>
</dbReference>
<dbReference type="Pfam" id="PF03190">
    <property type="entry name" value="Thioredox_DsbH"/>
    <property type="match status" value="1"/>
</dbReference>
<protein>
    <recommendedName>
        <fullName evidence="3">Spermatogenesis-associated protein 20-like TRX domain-containing protein</fullName>
    </recommendedName>
</protein>
<dbReference type="eggNOG" id="COG1331">
    <property type="taxonomic scope" value="Bacteria"/>
</dbReference>
<dbReference type="STRING" id="582899.Hden_3279"/>
<dbReference type="PIRSF" id="PIRSF006402">
    <property type="entry name" value="UCP006402_thioredoxin"/>
    <property type="match status" value="1"/>
</dbReference>
<dbReference type="Gene3D" id="3.40.30.10">
    <property type="entry name" value="Glutaredoxin"/>
    <property type="match status" value="1"/>
</dbReference>
<dbReference type="PANTHER" id="PTHR42899:SF1">
    <property type="entry name" value="SPERMATOGENESIS-ASSOCIATED PROTEIN 20"/>
    <property type="match status" value="1"/>
</dbReference>
<dbReference type="SUPFAM" id="SSF48208">
    <property type="entry name" value="Six-hairpin glycosidases"/>
    <property type="match status" value="1"/>
</dbReference>
<dbReference type="InterPro" id="IPR036249">
    <property type="entry name" value="Thioredoxin-like_sf"/>
</dbReference>
<dbReference type="Pfam" id="PF07221">
    <property type="entry name" value="GlcNAc_2-epim"/>
    <property type="match status" value="1"/>
</dbReference>
<evidence type="ECO:0000313" key="4">
    <source>
        <dbReference type="EMBL" id="ADJ25072.1"/>
    </source>
</evidence>
<organism evidence="4 5">
    <name type="scientific">Hyphomicrobium denitrificans (strain ATCC 51888 / DSM 1869 / NCIMB 11706 / TK 0415)</name>
    <dbReference type="NCBI Taxonomy" id="582899"/>
    <lineage>
        <taxon>Bacteria</taxon>
        <taxon>Pseudomonadati</taxon>
        <taxon>Pseudomonadota</taxon>
        <taxon>Alphaproteobacteria</taxon>
        <taxon>Hyphomicrobiales</taxon>
        <taxon>Hyphomicrobiaceae</taxon>
        <taxon>Hyphomicrobium</taxon>
    </lineage>
</organism>
<keyword evidence="2" id="KW-0413">Isomerase</keyword>
<dbReference type="KEGG" id="hdn:Hden_3279"/>
<dbReference type="Gene3D" id="1.50.10.10">
    <property type="match status" value="1"/>
</dbReference>
<dbReference type="SUPFAM" id="SSF52833">
    <property type="entry name" value="Thioredoxin-like"/>
    <property type="match status" value="1"/>
</dbReference>
<dbReference type="CDD" id="cd02955">
    <property type="entry name" value="SSP411"/>
    <property type="match status" value="1"/>
</dbReference>
<dbReference type="GO" id="GO:0016853">
    <property type="term" value="F:isomerase activity"/>
    <property type="evidence" value="ECO:0007669"/>
    <property type="project" value="UniProtKB-KW"/>
</dbReference>
<dbReference type="Proteomes" id="UP000002033">
    <property type="component" value="Chromosome"/>
</dbReference>
<dbReference type="InterPro" id="IPR004879">
    <property type="entry name" value="Ssp411-like_TRX"/>
</dbReference>
<proteinExistence type="inferred from homology"/>
<feature type="domain" description="Spermatogenesis-associated protein 20-like TRX" evidence="3">
    <location>
        <begin position="3"/>
        <end position="164"/>
    </location>
</feature>
<dbReference type="HOGENOM" id="CLU_014051_4_0_5"/>
<dbReference type="RefSeq" id="WP_013217231.1">
    <property type="nucleotide sequence ID" value="NC_014313.1"/>
</dbReference>
<accession>D8JWW4</accession>
<gene>
    <name evidence="4" type="ordered locus">Hden_3279</name>
</gene>
<dbReference type="InterPro" id="IPR008928">
    <property type="entry name" value="6-hairpin_glycosidase_sf"/>
</dbReference>
<dbReference type="GO" id="GO:0005975">
    <property type="term" value="P:carbohydrate metabolic process"/>
    <property type="evidence" value="ECO:0007669"/>
    <property type="project" value="InterPro"/>
</dbReference>
<dbReference type="AlphaFoldDB" id="D8JWW4"/>
<keyword evidence="5" id="KW-1185">Reference proteome</keyword>
<comment type="similarity">
    <text evidence="1">Belongs to the N-acylglucosamine 2-epimerase family.</text>
</comment>
<evidence type="ECO:0000259" key="3">
    <source>
        <dbReference type="Pfam" id="PF03190"/>
    </source>
</evidence>
<name>D8JWW4_HYPDA</name>
<evidence type="ECO:0000256" key="1">
    <source>
        <dbReference type="ARBA" id="ARBA00008558"/>
    </source>
</evidence>
<reference evidence="5" key="1">
    <citation type="journal article" date="2011" name="J. Bacteriol.">
        <title>Genome sequences of eight morphologically diverse alphaproteobacteria.</title>
        <authorList>
            <consortium name="US DOE Joint Genome Institute"/>
            <person name="Brown P.J."/>
            <person name="Kysela D.T."/>
            <person name="Buechlein A."/>
            <person name="Hemmerich C."/>
            <person name="Brun Y.V."/>
        </authorList>
    </citation>
    <scope>NUCLEOTIDE SEQUENCE [LARGE SCALE GENOMIC DNA]</scope>
    <source>
        <strain evidence="5">ATCC 51888 / DSM 1869 / NCIB 11706 / TK 0415</strain>
    </source>
</reference>
<dbReference type="PANTHER" id="PTHR42899">
    <property type="entry name" value="SPERMATOGENESIS-ASSOCIATED PROTEIN 20"/>
    <property type="match status" value="1"/>
</dbReference>
<dbReference type="InterPro" id="IPR012341">
    <property type="entry name" value="6hp_glycosidase-like_sf"/>
</dbReference>
<evidence type="ECO:0000256" key="2">
    <source>
        <dbReference type="ARBA" id="ARBA00023235"/>
    </source>
</evidence>